<dbReference type="Proteomes" id="UP000003438">
    <property type="component" value="Unassembled WGS sequence"/>
</dbReference>
<dbReference type="OrthoDB" id="9802281at2"/>
<evidence type="ECO:0000256" key="15">
    <source>
        <dbReference type="ARBA" id="ARBA00023268"/>
    </source>
</evidence>
<dbReference type="GO" id="GO:0004664">
    <property type="term" value="F:prephenate dehydratase activity"/>
    <property type="evidence" value="ECO:0007669"/>
    <property type="project" value="UniProtKB-EC"/>
</dbReference>
<keyword evidence="12" id="KW-0584">Phenylalanine biosynthesis</keyword>
<evidence type="ECO:0000256" key="4">
    <source>
        <dbReference type="ARBA" id="ARBA00004741"/>
    </source>
</evidence>
<feature type="domain" description="Prephenate dehydratase" evidence="21">
    <location>
        <begin position="92"/>
        <end position="268"/>
    </location>
</feature>
<dbReference type="Gene3D" id="3.30.70.260">
    <property type="match status" value="1"/>
</dbReference>
<proteinExistence type="predicted"/>
<reference evidence="23" key="1">
    <citation type="submission" date="2009-12" db="EMBL/GenBank/DDBJ databases">
        <authorList>
            <person name="Weinstock G."/>
            <person name="Sodergren E."/>
            <person name="Clifton S."/>
            <person name="Fulton L."/>
            <person name="Fulton B."/>
            <person name="Courtney L."/>
            <person name="Fronick C."/>
            <person name="Harrison M."/>
            <person name="Strong C."/>
            <person name="Farmer C."/>
            <person name="Delahaunty K."/>
            <person name="Markovic C."/>
            <person name="Hall O."/>
            <person name="Minx P."/>
            <person name="Tomlinson C."/>
            <person name="Mitreva M."/>
            <person name="Nelson J."/>
            <person name="Hou S."/>
            <person name="Wollam A."/>
            <person name="Pepin K.H."/>
            <person name="Johnson M."/>
            <person name="Bhonagiri V."/>
            <person name="Nash W.E."/>
            <person name="Warren W."/>
            <person name="Chinwalla A."/>
            <person name="Mardis E.R."/>
            <person name="Wilson R.K."/>
        </authorList>
    </citation>
    <scope>NUCLEOTIDE SEQUENCE [LARGE SCALE GENOMIC DNA]</scope>
    <source>
        <strain evidence="23">DSM 15176</strain>
    </source>
</reference>
<evidence type="ECO:0000256" key="3">
    <source>
        <dbReference type="ARBA" id="ARBA00004496"/>
    </source>
</evidence>
<keyword evidence="15" id="KW-0511">Multifunctional enzyme</keyword>
<dbReference type="eggNOG" id="COG1605">
    <property type="taxonomic scope" value="Bacteria"/>
</dbReference>
<dbReference type="InterPro" id="IPR008242">
    <property type="entry name" value="Chor_mutase/pphenate_deHydtase"/>
</dbReference>
<keyword evidence="11" id="KW-0057">Aromatic amino acid biosynthesis</keyword>
<dbReference type="Pfam" id="PF00800">
    <property type="entry name" value="PDT"/>
    <property type="match status" value="1"/>
</dbReference>
<dbReference type="SUPFAM" id="SSF48600">
    <property type="entry name" value="Chorismate mutase II"/>
    <property type="match status" value="1"/>
</dbReference>
<comment type="function">
    <text evidence="2">Catalyzes the Claisen rearrangement of chorismate to prephenate and the decarboxylation/dehydration of prephenate to phenylpyruvate.</text>
</comment>
<evidence type="ECO:0000259" key="21">
    <source>
        <dbReference type="PROSITE" id="PS51171"/>
    </source>
</evidence>
<keyword evidence="9" id="KW-0963">Cytoplasm</keyword>
<dbReference type="Gene3D" id="1.20.59.10">
    <property type="entry name" value="Chorismate mutase"/>
    <property type="match status" value="1"/>
</dbReference>
<dbReference type="InterPro" id="IPR001086">
    <property type="entry name" value="Preph_deHydtase"/>
</dbReference>
<name>D1PJK3_9FIRM</name>
<dbReference type="InterPro" id="IPR002912">
    <property type="entry name" value="ACT_dom"/>
</dbReference>
<dbReference type="GO" id="GO:0004106">
    <property type="term" value="F:chorismate mutase activity"/>
    <property type="evidence" value="ECO:0007669"/>
    <property type="project" value="UniProtKB-EC"/>
</dbReference>
<feature type="domain" description="Chorismate mutase" evidence="20">
    <location>
        <begin position="1"/>
        <end position="84"/>
    </location>
</feature>
<dbReference type="InterPro" id="IPR036263">
    <property type="entry name" value="Chorismate_II_sf"/>
</dbReference>
<dbReference type="SUPFAM" id="SSF53850">
    <property type="entry name" value="Periplasmic binding protein-like II"/>
    <property type="match status" value="1"/>
</dbReference>
<dbReference type="PANTHER" id="PTHR21022">
    <property type="entry name" value="PREPHENATE DEHYDRATASE P PROTEIN"/>
    <property type="match status" value="1"/>
</dbReference>
<evidence type="ECO:0000256" key="1">
    <source>
        <dbReference type="ARBA" id="ARBA00000824"/>
    </source>
</evidence>
<dbReference type="Gene3D" id="3.40.190.10">
    <property type="entry name" value="Periplasmic binding protein-like II"/>
    <property type="match status" value="2"/>
</dbReference>
<evidence type="ECO:0000256" key="8">
    <source>
        <dbReference type="ARBA" id="ARBA00021872"/>
    </source>
</evidence>
<dbReference type="PROSITE" id="PS51671">
    <property type="entry name" value="ACT"/>
    <property type="match status" value="1"/>
</dbReference>
<evidence type="ECO:0000256" key="17">
    <source>
        <dbReference type="ARBA" id="ARBA00031520"/>
    </source>
</evidence>
<dbReference type="EC" id="4.2.1.51" evidence="6"/>
<dbReference type="HOGENOM" id="CLU_035008_1_1_9"/>
<dbReference type="PIRSF" id="PIRSF001500">
    <property type="entry name" value="Chor_mut_pdt_Ppr"/>
    <property type="match status" value="1"/>
</dbReference>
<dbReference type="GO" id="GO:0005737">
    <property type="term" value="C:cytoplasm"/>
    <property type="evidence" value="ECO:0007669"/>
    <property type="project" value="UniProtKB-SubCell"/>
</dbReference>
<evidence type="ECO:0000256" key="19">
    <source>
        <dbReference type="PIRSR" id="PIRSR001500-2"/>
    </source>
</evidence>
<dbReference type="CDD" id="cd13631">
    <property type="entry name" value="PBP2_Ct-PDT_like"/>
    <property type="match status" value="1"/>
</dbReference>
<keyword evidence="14" id="KW-0456">Lyase</keyword>
<dbReference type="AlphaFoldDB" id="D1PJK3"/>
<dbReference type="UniPathway" id="UPA00121">
    <property type="reaction ID" value="UER00345"/>
</dbReference>
<evidence type="ECO:0000256" key="6">
    <source>
        <dbReference type="ARBA" id="ARBA00013147"/>
    </source>
</evidence>
<evidence type="ECO:0000313" key="24">
    <source>
        <dbReference type="Proteomes" id="UP000003438"/>
    </source>
</evidence>
<comment type="pathway">
    <text evidence="5">Metabolic intermediate biosynthesis; prephenate biosynthesis; prephenate from chorismate: step 1/1.</text>
</comment>
<dbReference type="SMART" id="SM00830">
    <property type="entry name" value="CM_2"/>
    <property type="match status" value="1"/>
</dbReference>
<dbReference type="UniPathway" id="UPA00120">
    <property type="reaction ID" value="UER00203"/>
</dbReference>
<evidence type="ECO:0000256" key="2">
    <source>
        <dbReference type="ARBA" id="ARBA00002364"/>
    </source>
</evidence>
<dbReference type="Pfam" id="PF01817">
    <property type="entry name" value="CM_2"/>
    <property type="match status" value="1"/>
</dbReference>
<sequence length="368" mass="40166">MDLLQQARTEIDAIDAQMATLFERRMRAVADVARYKAQTGKPVFDAVREAAVLDKNTARLQDEALRPYYRTFLQEAMAVSRAYQRAMLGRDTAAYQGVQGAWSHIALRRLFPFSRTLSFATWGEVFDAVQNGDAEFGVLPFENSNAGDVSTVLDLLYTHPGLIVARMCDLPIRQDLLGVPGASLAGVRTVISHPQALAQSSVFLQQHGLATQAWSNTADAARHIAELNDPSVAAIASAETADLYGLKILAAGVNADGDNTTRFIVIERADEAPVMTGEGQRLALLFTARHEPGQLAAVLDQIGARGFNMECIKSRPLPHVPFEYYFYVQLVCPAGSTRADCEALLDTLRTDCSTLRLVGAFTLDTAEK</sequence>
<comment type="catalytic activity">
    <reaction evidence="18">
        <text>prephenate + H(+) = 3-phenylpyruvate + CO2 + H2O</text>
        <dbReference type="Rhea" id="RHEA:21648"/>
        <dbReference type="ChEBI" id="CHEBI:15377"/>
        <dbReference type="ChEBI" id="CHEBI:15378"/>
        <dbReference type="ChEBI" id="CHEBI:16526"/>
        <dbReference type="ChEBI" id="CHEBI:18005"/>
        <dbReference type="ChEBI" id="CHEBI:29934"/>
        <dbReference type="EC" id="4.2.1.51"/>
    </reaction>
</comment>
<evidence type="ECO:0000256" key="11">
    <source>
        <dbReference type="ARBA" id="ARBA00023141"/>
    </source>
</evidence>
<evidence type="ECO:0000256" key="18">
    <source>
        <dbReference type="ARBA" id="ARBA00047848"/>
    </source>
</evidence>
<dbReference type="GO" id="GO:0046417">
    <property type="term" value="P:chorismate metabolic process"/>
    <property type="evidence" value="ECO:0007669"/>
    <property type="project" value="InterPro"/>
</dbReference>
<dbReference type="RefSeq" id="WP_007046004.1">
    <property type="nucleotide sequence ID" value="NZ_GG704769.1"/>
</dbReference>
<feature type="domain" description="ACT" evidence="22">
    <location>
        <begin position="283"/>
        <end position="360"/>
    </location>
</feature>
<comment type="catalytic activity">
    <reaction evidence="1">
        <text>chorismate = prephenate</text>
        <dbReference type="Rhea" id="RHEA:13897"/>
        <dbReference type="ChEBI" id="CHEBI:29748"/>
        <dbReference type="ChEBI" id="CHEBI:29934"/>
        <dbReference type="EC" id="5.4.99.5"/>
    </reaction>
</comment>
<keyword evidence="24" id="KW-1185">Reference proteome</keyword>
<evidence type="ECO:0000256" key="10">
    <source>
        <dbReference type="ARBA" id="ARBA00022605"/>
    </source>
</evidence>
<comment type="subcellular location">
    <subcellularLocation>
        <location evidence="3">Cytoplasm</location>
    </subcellularLocation>
</comment>
<comment type="pathway">
    <text evidence="4">Amino-acid biosynthesis; L-phenylalanine biosynthesis; phenylpyruvate from prephenate: step 1/1.</text>
</comment>
<dbReference type="eggNOG" id="COG0077">
    <property type="taxonomic scope" value="Bacteria"/>
</dbReference>
<evidence type="ECO:0000256" key="5">
    <source>
        <dbReference type="ARBA" id="ARBA00004817"/>
    </source>
</evidence>
<dbReference type="GO" id="GO:0009094">
    <property type="term" value="P:L-phenylalanine biosynthetic process"/>
    <property type="evidence" value="ECO:0007669"/>
    <property type="project" value="UniProtKB-UniPathway"/>
</dbReference>
<organism evidence="23 24">
    <name type="scientific">Subdoligranulum variabile DSM 15176</name>
    <dbReference type="NCBI Taxonomy" id="411471"/>
    <lineage>
        <taxon>Bacteria</taxon>
        <taxon>Bacillati</taxon>
        <taxon>Bacillota</taxon>
        <taxon>Clostridia</taxon>
        <taxon>Eubacteriales</taxon>
        <taxon>Oscillospiraceae</taxon>
        <taxon>Subdoligranulum</taxon>
    </lineage>
</organism>
<evidence type="ECO:0000259" key="22">
    <source>
        <dbReference type="PROSITE" id="PS51671"/>
    </source>
</evidence>
<accession>D1PJK3</accession>
<comment type="caution">
    <text evidence="23">The sequence shown here is derived from an EMBL/GenBank/DDBJ whole genome shotgun (WGS) entry which is preliminary data.</text>
</comment>
<dbReference type="InterPro" id="IPR002701">
    <property type="entry name" value="CM_II_prokaryot"/>
</dbReference>
<evidence type="ECO:0000256" key="7">
    <source>
        <dbReference type="ARBA" id="ARBA00014401"/>
    </source>
</evidence>
<dbReference type="PROSITE" id="PS51171">
    <property type="entry name" value="PREPHENATE_DEHYDR_3"/>
    <property type="match status" value="1"/>
</dbReference>
<dbReference type="PANTHER" id="PTHR21022:SF19">
    <property type="entry name" value="PREPHENATE DEHYDRATASE-RELATED"/>
    <property type="match status" value="1"/>
</dbReference>
<evidence type="ECO:0000256" key="14">
    <source>
        <dbReference type="ARBA" id="ARBA00023239"/>
    </source>
</evidence>
<feature type="site" description="Essential for prephenate dehydratase activity" evidence="19">
    <location>
        <position position="261"/>
    </location>
</feature>
<evidence type="ECO:0000259" key="20">
    <source>
        <dbReference type="PROSITE" id="PS51168"/>
    </source>
</evidence>
<evidence type="ECO:0000256" key="13">
    <source>
        <dbReference type="ARBA" id="ARBA00023235"/>
    </source>
</evidence>
<dbReference type="InterPro" id="IPR045865">
    <property type="entry name" value="ACT-like_dom_sf"/>
</dbReference>
<evidence type="ECO:0000256" key="12">
    <source>
        <dbReference type="ARBA" id="ARBA00023222"/>
    </source>
</evidence>
<keyword evidence="13 23" id="KW-0413">Isomerase</keyword>
<dbReference type="EMBL" id="ACBY02000014">
    <property type="protein sequence ID" value="EFB76951.1"/>
    <property type="molecule type" value="Genomic_DNA"/>
</dbReference>
<evidence type="ECO:0000256" key="9">
    <source>
        <dbReference type="ARBA" id="ARBA00022490"/>
    </source>
</evidence>
<dbReference type="STRING" id="411471.SUBVAR_04572"/>
<dbReference type="InterPro" id="IPR036979">
    <property type="entry name" value="CM_dom_sf"/>
</dbReference>
<protein>
    <recommendedName>
        <fullName evidence="7">Bifunctional chorismate mutase/prephenate dehydratase</fullName>
        <ecNumber evidence="6">4.2.1.51</ecNumber>
    </recommendedName>
    <alternativeName>
        <fullName evidence="17">Chorismate mutase-prephenate dehydratase</fullName>
    </alternativeName>
    <alternativeName>
        <fullName evidence="8">Prephenate dehydratase</fullName>
    </alternativeName>
    <alternativeName>
        <fullName evidence="16">p-protein</fullName>
    </alternativeName>
</protein>
<dbReference type="PROSITE" id="PS51168">
    <property type="entry name" value="CHORISMATE_MUT_2"/>
    <property type="match status" value="1"/>
</dbReference>
<evidence type="ECO:0000256" key="16">
    <source>
        <dbReference type="ARBA" id="ARBA00031175"/>
    </source>
</evidence>
<evidence type="ECO:0000313" key="23">
    <source>
        <dbReference type="EMBL" id="EFB76951.1"/>
    </source>
</evidence>
<keyword evidence="10" id="KW-0028">Amino-acid biosynthesis</keyword>
<dbReference type="SUPFAM" id="SSF55021">
    <property type="entry name" value="ACT-like"/>
    <property type="match status" value="1"/>
</dbReference>
<gene>
    <name evidence="23" type="ORF">SUBVAR_04572</name>
</gene>